<comment type="caution">
    <text evidence="1">The sequence shown here is derived from an EMBL/GenBank/DDBJ whole genome shotgun (WGS) entry which is preliminary data.</text>
</comment>
<organism evidence="1 2">
    <name type="scientific">Trichinella papuae</name>
    <dbReference type="NCBI Taxonomy" id="268474"/>
    <lineage>
        <taxon>Eukaryota</taxon>
        <taxon>Metazoa</taxon>
        <taxon>Ecdysozoa</taxon>
        <taxon>Nematoda</taxon>
        <taxon>Enoplea</taxon>
        <taxon>Dorylaimia</taxon>
        <taxon>Trichinellida</taxon>
        <taxon>Trichinellidae</taxon>
        <taxon>Trichinella</taxon>
    </lineage>
</organism>
<evidence type="ECO:0000313" key="2">
    <source>
        <dbReference type="Proteomes" id="UP000054843"/>
    </source>
</evidence>
<dbReference type="AlphaFoldDB" id="A0A0V1N7Q1"/>
<dbReference type="EMBL" id="JYDO01000004">
    <property type="protein sequence ID" value="KRZ79907.1"/>
    <property type="molecule type" value="Genomic_DNA"/>
</dbReference>
<accession>A0A0V1N7Q1</accession>
<proteinExistence type="predicted"/>
<keyword evidence="2" id="KW-1185">Reference proteome</keyword>
<protein>
    <submittedName>
        <fullName evidence="1">Uncharacterized protein</fullName>
    </submittedName>
</protein>
<dbReference type="Proteomes" id="UP000054843">
    <property type="component" value="Unassembled WGS sequence"/>
</dbReference>
<reference evidence="1 2" key="1">
    <citation type="submission" date="2015-01" db="EMBL/GenBank/DDBJ databases">
        <title>Evolution of Trichinella species and genotypes.</title>
        <authorList>
            <person name="Korhonen P.K."/>
            <person name="Edoardo P."/>
            <person name="Giuseppe L.R."/>
            <person name="Gasser R.B."/>
        </authorList>
    </citation>
    <scope>NUCLEOTIDE SEQUENCE [LARGE SCALE GENOMIC DNA]</scope>
    <source>
        <strain evidence="1">ISS1980</strain>
    </source>
</reference>
<name>A0A0V1N7Q1_9BILA</name>
<evidence type="ECO:0000313" key="1">
    <source>
        <dbReference type="EMBL" id="KRZ79907.1"/>
    </source>
</evidence>
<sequence>MHSWQTRKKFSKELFSLILFTRTIAMMKFYQVVLSSNANDANNSSRSKNKLSNQIQMDIPSHMINAVHKCCKIDKKGRVSSE</sequence>
<gene>
    <name evidence="1" type="ORF">T10_8085</name>
</gene>